<dbReference type="Proteomes" id="UP000075880">
    <property type="component" value="Unassembled WGS sequence"/>
</dbReference>
<reference evidence="1" key="1">
    <citation type="submission" date="2024-04" db="UniProtKB">
        <authorList>
            <consortium name="EnsemblMetazoa"/>
        </authorList>
    </citation>
    <scope>IDENTIFICATION</scope>
    <source>
        <strain evidence="1">EBRO</strain>
    </source>
</reference>
<name>A0AAG5DIR7_ANOAO</name>
<proteinExistence type="predicted"/>
<protein>
    <submittedName>
        <fullName evidence="1">Uncharacterized protein</fullName>
    </submittedName>
</protein>
<dbReference type="EnsemblMetazoa" id="ENSAATROPT012011">
    <property type="protein sequence ID" value="ENSAATROPP010885"/>
    <property type="gene ID" value="ENSAATROPG009775"/>
</dbReference>
<evidence type="ECO:0000313" key="1">
    <source>
        <dbReference type="EnsemblMetazoa" id="ENSAATROPP010885"/>
    </source>
</evidence>
<keyword evidence="2" id="KW-1185">Reference proteome</keyword>
<evidence type="ECO:0000313" key="2">
    <source>
        <dbReference type="Proteomes" id="UP000075880"/>
    </source>
</evidence>
<accession>A0AAG5DIR7</accession>
<dbReference type="AlphaFoldDB" id="A0AAG5DIR7"/>
<sequence>MKHTQWCHLLHHERFIGTQQLDSVRRHRALRHAKGTVELSFVCIVATDVHQILPLHQLQISYDYRFRAAHVAFHLDCRLFRELVTHGTGNLQHKGAPFAETPHVHILPT</sequence>
<organism evidence="1 2">
    <name type="scientific">Anopheles atroparvus</name>
    <name type="common">European mosquito</name>
    <dbReference type="NCBI Taxonomy" id="41427"/>
    <lineage>
        <taxon>Eukaryota</taxon>
        <taxon>Metazoa</taxon>
        <taxon>Ecdysozoa</taxon>
        <taxon>Arthropoda</taxon>
        <taxon>Hexapoda</taxon>
        <taxon>Insecta</taxon>
        <taxon>Pterygota</taxon>
        <taxon>Neoptera</taxon>
        <taxon>Endopterygota</taxon>
        <taxon>Diptera</taxon>
        <taxon>Nematocera</taxon>
        <taxon>Culicoidea</taxon>
        <taxon>Culicidae</taxon>
        <taxon>Anophelinae</taxon>
        <taxon>Anopheles</taxon>
    </lineage>
</organism>